<dbReference type="EMBL" id="WAAE01014503">
    <property type="protein sequence ID" value="NXX31056.1"/>
    <property type="molecule type" value="Genomic_DNA"/>
</dbReference>
<evidence type="ECO:0000313" key="3">
    <source>
        <dbReference type="EMBL" id="NXX31056.1"/>
    </source>
</evidence>
<feature type="domain" description="RAMA" evidence="2">
    <location>
        <begin position="356"/>
        <end position="441"/>
    </location>
</feature>
<dbReference type="InterPro" id="IPR042334">
    <property type="entry name" value="ANKRD31"/>
</dbReference>
<keyword evidence="4" id="KW-1185">Reference proteome</keyword>
<feature type="non-terminal residue" evidence="3">
    <location>
        <position position="1"/>
    </location>
</feature>
<reference evidence="3" key="1">
    <citation type="submission" date="2020-02" db="EMBL/GenBank/DDBJ databases">
        <title>Bird 10,000 Genomes (B10K) Project - Family phase.</title>
        <authorList>
            <person name="Zhang G."/>
        </authorList>
    </citation>
    <scope>NUCLEOTIDE SEQUENCE</scope>
    <source>
        <strain evidence="3">B10K-DU-002-40</strain>
        <tissue evidence="3">Muscle</tissue>
    </source>
</reference>
<comment type="caution">
    <text evidence="3">The sequence shown here is derived from an EMBL/GenBank/DDBJ whole genome shotgun (WGS) entry which is preliminary data.</text>
</comment>
<dbReference type="Pfam" id="PF18755">
    <property type="entry name" value="RAMA"/>
    <property type="match status" value="1"/>
</dbReference>
<dbReference type="Proteomes" id="UP000653383">
    <property type="component" value="Unassembled WGS sequence"/>
</dbReference>
<evidence type="ECO:0000256" key="1">
    <source>
        <dbReference type="SAM" id="MobiDB-lite"/>
    </source>
</evidence>
<evidence type="ECO:0000313" key="4">
    <source>
        <dbReference type="Proteomes" id="UP000653383"/>
    </source>
</evidence>
<dbReference type="PANTHER" id="PTHR24176">
    <property type="entry name" value="ANKYRIN REPEAT DOMAIN-CONTAINING PROTEIN 31-RELATED"/>
    <property type="match status" value="1"/>
</dbReference>
<dbReference type="InterPro" id="IPR040843">
    <property type="entry name" value="RAMA"/>
</dbReference>
<feature type="region of interest" description="Disordered" evidence="1">
    <location>
        <begin position="323"/>
        <end position="346"/>
    </location>
</feature>
<organism evidence="3 4">
    <name type="scientific">Nicator chloris</name>
    <dbReference type="NCBI Taxonomy" id="237433"/>
    <lineage>
        <taxon>Eukaryota</taxon>
        <taxon>Metazoa</taxon>
        <taxon>Chordata</taxon>
        <taxon>Craniata</taxon>
        <taxon>Vertebrata</taxon>
        <taxon>Euteleostomi</taxon>
        <taxon>Archelosauria</taxon>
        <taxon>Archosauria</taxon>
        <taxon>Dinosauria</taxon>
        <taxon>Saurischia</taxon>
        <taxon>Theropoda</taxon>
        <taxon>Coelurosauria</taxon>
        <taxon>Aves</taxon>
        <taxon>Neognathae</taxon>
        <taxon>Neoaves</taxon>
        <taxon>Telluraves</taxon>
        <taxon>Australaves</taxon>
        <taxon>Passeriformes</taxon>
        <taxon>Sylvioidea</taxon>
        <taxon>Pycnonotidae</taxon>
        <taxon>Nicator</taxon>
    </lineage>
</organism>
<dbReference type="PANTHER" id="PTHR24176:SF14">
    <property type="entry name" value="ANKYRIN REPEAT DOMAIN-CONTAINING PROTEIN 31"/>
    <property type="match status" value="1"/>
</dbReference>
<sequence length="460" mass="51922">TDVYIQRVSHIQDTLNEILATQKTERDTLAKKYRASVESFKRGALRKQLVNLASRQKSLLTIAQNQEKLVQKIQNYRKTKQKFNSSSEKQISNLVIFHGSDTRQSLTANEIMCPNKVTLSMELGASTPDGNRVEAHVSLESRFSAQECIQHPHIYLDETAANKEAITSKEASDHALASENRRREYPFDNMSKLTNAAEVMTLPSEPTISTAKTKCSQQKYIDCVATVGQRSKSLNPTSMTNTLNIVEPRSTIVNKNIYQTTSDCKQILSREDLHGYVNKKAAFQQQPQQAILLAATKSFSNTSQQMVFQSSENSFNANLMLTNLTSNTDSPANSSEKSSQSYGNQEWEQKQVRYGWRNKKKHQLIDLLELGRIKPGENVLEFKLQEFSHKATLLKNGKIRTSKGQILQNPVQWVKDLLGSDISVTWKYAWNKVTYLGTELSKFSVGEVSVSSDLELPTQK</sequence>
<proteinExistence type="predicted"/>
<dbReference type="OrthoDB" id="2384350at2759"/>
<evidence type="ECO:0000259" key="2">
    <source>
        <dbReference type="Pfam" id="PF18755"/>
    </source>
</evidence>
<accession>A0A852HJH3</accession>
<dbReference type="AlphaFoldDB" id="A0A852HJH3"/>
<gene>
    <name evidence="3" type="primary">Ankrd31</name>
    <name evidence="3" type="ORF">NICCHL_R09746</name>
</gene>
<name>A0A852HJH3_9PASS</name>
<protein>
    <submittedName>
        <fullName evidence="3">ANR31 protein</fullName>
    </submittedName>
</protein>
<feature type="non-terminal residue" evidence="3">
    <location>
        <position position="460"/>
    </location>
</feature>